<dbReference type="PROSITE" id="PS00028">
    <property type="entry name" value="ZINC_FINGER_C2H2_1"/>
    <property type="match status" value="5"/>
</dbReference>
<feature type="domain" description="C2H2-type" evidence="9">
    <location>
        <begin position="217"/>
        <end position="244"/>
    </location>
</feature>
<dbReference type="InterPro" id="IPR036236">
    <property type="entry name" value="Znf_C2H2_sf"/>
</dbReference>
<dbReference type="Pfam" id="PF00096">
    <property type="entry name" value="zf-C2H2"/>
    <property type="match status" value="3"/>
</dbReference>
<feature type="domain" description="C2H2-type" evidence="9">
    <location>
        <begin position="325"/>
        <end position="352"/>
    </location>
</feature>
<evidence type="ECO:0000259" key="9">
    <source>
        <dbReference type="PROSITE" id="PS50157"/>
    </source>
</evidence>
<feature type="domain" description="C2H2-type" evidence="9">
    <location>
        <begin position="353"/>
        <end position="377"/>
    </location>
</feature>
<evidence type="ECO:0000256" key="5">
    <source>
        <dbReference type="ARBA" id="ARBA00022833"/>
    </source>
</evidence>
<reference evidence="11" key="1">
    <citation type="submission" date="2025-08" db="UniProtKB">
        <authorList>
            <consortium name="RefSeq"/>
        </authorList>
    </citation>
    <scope>IDENTIFICATION</scope>
</reference>
<keyword evidence="2" id="KW-0479">Metal-binding</keyword>
<protein>
    <recommendedName>
        <fullName evidence="9">C2H2-type domain-containing protein</fullName>
    </recommendedName>
</protein>
<dbReference type="Gene3D" id="3.30.160.60">
    <property type="entry name" value="Classic Zinc Finger"/>
    <property type="match status" value="6"/>
</dbReference>
<sequence>MVVWCTGAFQQATFQNFSGKHCKETEATSAPCRTLGRRGRFTGAHGTVSVAASLGPAPHREFENTALALMEPTLEREKNESRESATCHLLLSEGPSLQVWPRQGASRDSRIGETKTQQGPSEMQEGILRPGIDPHKTSPGKMSPNCDELGTDDSLHSGVLQEQIPPVAVLHESDPHRLVKAPRNHAQKNHHGYSECRNTRSQDLAQHDCVHAEVKPYECIQCRKAFGCTSDLMQHQQIHTGGKPFECKECGKAFKHTKHQWVHTAERPYKCSKCGKAFIPQSTFIKHRMTHTGVKPFVCKDCGEAFCYRFNLSQHVKIHTGGKPYECSECGKAFSRKSHLTEHRRIHTGGKPYECSKCGWSFSYHPGFVQHSWIHTG</sequence>
<dbReference type="PANTHER" id="PTHR24390">
    <property type="entry name" value="ZINC FINGER PROTEIN"/>
    <property type="match status" value="1"/>
</dbReference>
<keyword evidence="3" id="KW-0677">Repeat</keyword>
<dbReference type="SUPFAM" id="SSF57667">
    <property type="entry name" value="beta-beta-alpha zinc fingers"/>
    <property type="match status" value="3"/>
</dbReference>
<keyword evidence="5" id="KW-0862">Zinc</keyword>
<dbReference type="PANTHER" id="PTHR24390:SF260">
    <property type="entry name" value="ZINC FINGER PROTEIN 383-RELATED"/>
    <property type="match status" value="1"/>
</dbReference>
<evidence type="ECO:0000256" key="3">
    <source>
        <dbReference type="ARBA" id="ARBA00022737"/>
    </source>
</evidence>
<evidence type="ECO:0000256" key="4">
    <source>
        <dbReference type="ARBA" id="ARBA00022771"/>
    </source>
</evidence>
<proteinExistence type="predicted"/>
<evidence type="ECO:0000256" key="1">
    <source>
        <dbReference type="ARBA" id="ARBA00004123"/>
    </source>
</evidence>
<dbReference type="InterPro" id="IPR013087">
    <property type="entry name" value="Znf_C2H2_type"/>
</dbReference>
<evidence type="ECO:0000256" key="7">
    <source>
        <dbReference type="PROSITE-ProRule" id="PRU00042"/>
    </source>
</evidence>
<evidence type="ECO:0000313" key="10">
    <source>
        <dbReference type="Proteomes" id="UP001652581"/>
    </source>
</evidence>
<gene>
    <name evidence="11" type="primary">LOC140685436</name>
</gene>
<keyword evidence="10" id="KW-1185">Reference proteome</keyword>
<dbReference type="Proteomes" id="UP001652581">
    <property type="component" value="Chromosome 9"/>
</dbReference>
<feature type="domain" description="C2H2-type" evidence="9">
    <location>
        <begin position="269"/>
        <end position="296"/>
    </location>
</feature>
<evidence type="ECO:0000256" key="8">
    <source>
        <dbReference type="SAM" id="MobiDB-lite"/>
    </source>
</evidence>
<feature type="region of interest" description="Disordered" evidence="8">
    <location>
        <begin position="99"/>
        <end position="142"/>
    </location>
</feature>
<name>A0ABM5DR17_VICPA</name>
<evidence type="ECO:0000256" key="6">
    <source>
        <dbReference type="ARBA" id="ARBA00023242"/>
    </source>
</evidence>
<feature type="domain" description="C2H2-type" evidence="9">
    <location>
        <begin position="245"/>
        <end position="268"/>
    </location>
</feature>
<dbReference type="GeneID" id="140685436"/>
<keyword evidence="4 7" id="KW-0863">Zinc-finger</keyword>
<accession>A0ABM5DR17</accession>
<dbReference type="RefSeq" id="XP_072823342.1">
    <property type="nucleotide sequence ID" value="XM_072967241.1"/>
</dbReference>
<evidence type="ECO:0000256" key="2">
    <source>
        <dbReference type="ARBA" id="ARBA00022723"/>
    </source>
</evidence>
<feature type="domain" description="C2H2-type" evidence="9">
    <location>
        <begin position="297"/>
        <end position="324"/>
    </location>
</feature>
<dbReference type="SMART" id="SM00355">
    <property type="entry name" value="ZnF_C2H2"/>
    <property type="match status" value="6"/>
</dbReference>
<keyword evidence="6" id="KW-0539">Nucleus</keyword>
<dbReference type="PROSITE" id="PS50157">
    <property type="entry name" value="ZINC_FINGER_C2H2_2"/>
    <property type="match status" value="6"/>
</dbReference>
<comment type="subcellular location">
    <subcellularLocation>
        <location evidence="1">Nucleus</location>
    </subcellularLocation>
</comment>
<organism evidence="10 11">
    <name type="scientific">Vicugna pacos</name>
    <name type="common">Alpaca</name>
    <name type="synonym">Lama pacos</name>
    <dbReference type="NCBI Taxonomy" id="30538"/>
    <lineage>
        <taxon>Eukaryota</taxon>
        <taxon>Metazoa</taxon>
        <taxon>Chordata</taxon>
        <taxon>Craniata</taxon>
        <taxon>Vertebrata</taxon>
        <taxon>Euteleostomi</taxon>
        <taxon>Mammalia</taxon>
        <taxon>Eutheria</taxon>
        <taxon>Laurasiatheria</taxon>
        <taxon>Artiodactyla</taxon>
        <taxon>Tylopoda</taxon>
        <taxon>Camelidae</taxon>
        <taxon>Vicugna</taxon>
    </lineage>
</organism>
<evidence type="ECO:0000313" key="11">
    <source>
        <dbReference type="RefSeq" id="XP_072823342.1"/>
    </source>
</evidence>